<evidence type="ECO:0000313" key="3">
    <source>
        <dbReference type="Proteomes" id="UP000019132"/>
    </source>
</evidence>
<keyword evidence="1" id="KW-0732">Signal</keyword>
<name>K3XAN4_GLOUD</name>
<dbReference type="OMA" id="YDQSEVC"/>
<proteinExistence type="predicted"/>
<dbReference type="VEuPathDB" id="FungiDB:PYU1_G014253"/>
<protein>
    <submittedName>
        <fullName evidence="2">Uncharacterized protein</fullName>
    </submittedName>
</protein>
<feature type="chain" id="PRO_5003868755" evidence="1">
    <location>
        <begin position="24"/>
        <end position="91"/>
    </location>
</feature>
<reference evidence="3" key="2">
    <citation type="submission" date="2010-04" db="EMBL/GenBank/DDBJ databases">
        <authorList>
            <person name="Buell R."/>
            <person name="Hamilton J."/>
            <person name="Hostetler J."/>
        </authorList>
    </citation>
    <scope>NUCLEOTIDE SEQUENCE [LARGE SCALE GENOMIC DNA]</scope>
    <source>
        <strain evidence="3">DAOM:BR144</strain>
    </source>
</reference>
<reference evidence="2" key="3">
    <citation type="submission" date="2015-02" db="UniProtKB">
        <authorList>
            <consortium name="EnsemblProtists"/>
        </authorList>
    </citation>
    <scope>IDENTIFICATION</scope>
    <source>
        <strain evidence="2">DAOM BR144</strain>
    </source>
</reference>
<reference evidence="3" key="1">
    <citation type="journal article" date="2010" name="Genome Biol.">
        <title>Genome sequence of the necrotrophic plant pathogen Pythium ultimum reveals original pathogenicity mechanisms and effector repertoire.</title>
        <authorList>
            <person name="Levesque C.A."/>
            <person name="Brouwer H."/>
            <person name="Cano L."/>
            <person name="Hamilton J.P."/>
            <person name="Holt C."/>
            <person name="Huitema E."/>
            <person name="Raffaele S."/>
            <person name="Robideau G.P."/>
            <person name="Thines M."/>
            <person name="Win J."/>
            <person name="Zerillo M.M."/>
            <person name="Beakes G.W."/>
            <person name="Boore J.L."/>
            <person name="Busam D."/>
            <person name="Dumas B."/>
            <person name="Ferriera S."/>
            <person name="Fuerstenberg S.I."/>
            <person name="Gachon C.M."/>
            <person name="Gaulin E."/>
            <person name="Govers F."/>
            <person name="Grenville-Briggs L."/>
            <person name="Horner N."/>
            <person name="Hostetler J."/>
            <person name="Jiang R.H."/>
            <person name="Johnson J."/>
            <person name="Krajaejun T."/>
            <person name="Lin H."/>
            <person name="Meijer H.J."/>
            <person name="Moore B."/>
            <person name="Morris P."/>
            <person name="Phuntmart V."/>
            <person name="Puiu D."/>
            <person name="Shetty J."/>
            <person name="Stajich J.E."/>
            <person name="Tripathy S."/>
            <person name="Wawra S."/>
            <person name="van West P."/>
            <person name="Whitty B.R."/>
            <person name="Coutinho P.M."/>
            <person name="Henrissat B."/>
            <person name="Martin F."/>
            <person name="Thomas P.D."/>
            <person name="Tyler B.M."/>
            <person name="De Vries R.P."/>
            <person name="Kamoun S."/>
            <person name="Yandell M."/>
            <person name="Tisserat N."/>
            <person name="Buell C.R."/>
        </authorList>
    </citation>
    <scope>NUCLEOTIDE SEQUENCE</scope>
    <source>
        <strain evidence="3">DAOM:BR144</strain>
    </source>
</reference>
<dbReference type="InParanoid" id="K3XAN4"/>
<feature type="signal peptide" evidence="1">
    <location>
        <begin position="1"/>
        <end position="23"/>
    </location>
</feature>
<dbReference type="EnsemblProtists" id="PYU1_T014283">
    <property type="protein sequence ID" value="PYU1_T014283"/>
    <property type="gene ID" value="PYU1_G014253"/>
</dbReference>
<evidence type="ECO:0000256" key="1">
    <source>
        <dbReference type="SAM" id="SignalP"/>
    </source>
</evidence>
<keyword evidence="3" id="KW-1185">Reference proteome</keyword>
<dbReference type="AlphaFoldDB" id="K3XAN4"/>
<sequence>MRRPSALFTAVVVAVAALVPIDARYVSVCRDASYDIPVERGAICLGAGAKPAGTACPKKGDVSNKDCRSGLPSYDQSEVCVAKEDAGQAVL</sequence>
<accession>K3XAN4</accession>
<dbReference type="EMBL" id="GL376566">
    <property type="status" value="NOT_ANNOTATED_CDS"/>
    <property type="molecule type" value="Genomic_DNA"/>
</dbReference>
<organism evidence="2 3">
    <name type="scientific">Globisporangium ultimum (strain ATCC 200006 / CBS 805.95 / DAOM BR144)</name>
    <name type="common">Pythium ultimum</name>
    <dbReference type="NCBI Taxonomy" id="431595"/>
    <lineage>
        <taxon>Eukaryota</taxon>
        <taxon>Sar</taxon>
        <taxon>Stramenopiles</taxon>
        <taxon>Oomycota</taxon>
        <taxon>Peronosporomycetes</taxon>
        <taxon>Pythiales</taxon>
        <taxon>Pythiaceae</taxon>
        <taxon>Globisporangium</taxon>
    </lineage>
</organism>
<dbReference type="Proteomes" id="UP000019132">
    <property type="component" value="Unassembled WGS sequence"/>
</dbReference>
<dbReference type="HOGENOM" id="CLU_055545_4_1_1"/>
<dbReference type="STRING" id="431595.K3XAN4"/>
<evidence type="ECO:0000313" key="2">
    <source>
        <dbReference type="EnsemblProtists" id="PYU1_T014283"/>
    </source>
</evidence>